<dbReference type="InterPro" id="IPR000454">
    <property type="entry name" value="ATP_synth_F0_csu"/>
</dbReference>
<dbReference type="AlphaFoldDB" id="A0A6M4SRG4"/>
<sequence>MLQAAKMLGAGMATIALAGVGAGLGVVFGALISSAARNPSVTRQLVGYALLGFALTESIALFTLLVAFLILFG</sequence>
<evidence type="ECO:0000256" key="9">
    <source>
        <dbReference type="ARBA" id="ARBA00023121"/>
    </source>
</evidence>
<dbReference type="HAMAP" id="MF_01396">
    <property type="entry name" value="ATP_synth_c_bact"/>
    <property type="match status" value="1"/>
</dbReference>
<feature type="domain" description="V-ATPase proteolipid subunit C-like" evidence="12">
    <location>
        <begin position="8"/>
        <end position="70"/>
    </location>
</feature>
<evidence type="ECO:0000256" key="4">
    <source>
        <dbReference type="ARBA" id="ARBA00022547"/>
    </source>
</evidence>
<accession>A0A6M4SRG4</accession>
<protein>
    <recommendedName>
        <fullName evidence="11">ATP synthase subunit 9, mitochondrial</fullName>
    </recommendedName>
</protein>
<keyword evidence="5 11" id="KW-0812">Transmembrane</keyword>
<dbReference type="GO" id="GO:0015078">
    <property type="term" value="F:proton transmembrane transporter activity"/>
    <property type="evidence" value="ECO:0007669"/>
    <property type="project" value="InterPro"/>
</dbReference>
<dbReference type="GO" id="GO:0008289">
    <property type="term" value="F:lipid binding"/>
    <property type="evidence" value="ECO:0007669"/>
    <property type="project" value="UniProtKB-KW"/>
</dbReference>
<dbReference type="FunFam" id="1.20.20.10:FF:000008">
    <property type="entry name" value="ATPase subunit 9 homolog"/>
    <property type="match status" value="1"/>
</dbReference>
<comment type="subcellular location">
    <subcellularLocation>
        <location evidence="1">Membrane</location>
        <topology evidence="1">Multi-pass membrane protein</topology>
    </subcellularLocation>
    <subcellularLocation>
        <location evidence="11">Mitochondrion membrane</location>
        <topology evidence="11">Multi-pass membrane protein</topology>
    </subcellularLocation>
</comment>
<comment type="subunit">
    <text evidence="11">F-type ATPases have 2 components, CF(1) - the catalytic core - and CF(0) - the membrane proton channel. CF(1) has five subunits: alpha(3), beta(3), gamma(1), delta(1), epsilon(1). CF(0) has three main subunits: a, b and c.</text>
</comment>
<geneLocation type="mitochondrion" evidence="13"/>
<gene>
    <name evidence="13" type="primary">atp9</name>
</gene>
<dbReference type="GO" id="GO:0015986">
    <property type="term" value="P:proton motive force-driven ATP synthesis"/>
    <property type="evidence" value="ECO:0007669"/>
    <property type="project" value="InterPro"/>
</dbReference>
<keyword evidence="8 11" id="KW-0406">Ion transport</keyword>
<dbReference type="GO" id="GO:0045259">
    <property type="term" value="C:proton-transporting ATP synthase complex"/>
    <property type="evidence" value="ECO:0007669"/>
    <property type="project" value="UniProtKB-KW"/>
</dbReference>
<keyword evidence="4" id="KW-0138">CF(0)</keyword>
<dbReference type="GO" id="GO:0033177">
    <property type="term" value="C:proton-transporting two-sector ATPase complex, proton-transporting domain"/>
    <property type="evidence" value="ECO:0007669"/>
    <property type="project" value="InterPro"/>
</dbReference>
<dbReference type="PANTHER" id="PTHR10031:SF0">
    <property type="entry name" value="ATPASE PROTEIN 9"/>
    <property type="match status" value="1"/>
</dbReference>
<evidence type="ECO:0000256" key="7">
    <source>
        <dbReference type="ARBA" id="ARBA00022989"/>
    </source>
</evidence>
<evidence type="ECO:0000313" key="13">
    <source>
        <dbReference type="EMBL" id="QJS52021.1"/>
    </source>
</evidence>
<dbReference type="SUPFAM" id="SSF81333">
    <property type="entry name" value="F1F0 ATP synthase subunit C"/>
    <property type="match status" value="1"/>
</dbReference>
<evidence type="ECO:0000256" key="11">
    <source>
        <dbReference type="RuleBase" id="RU004221"/>
    </source>
</evidence>
<dbReference type="EMBL" id="MN810331">
    <property type="protein sequence ID" value="QJS52021.1"/>
    <property type="molecule type" value="Genomic_DNA"/>
</dbReference>
<evidence type="ECO:0000256" key="2">
    <source>
        <dbReference type="ARBA" id="ARBA00006704"/>
    </source>
</evidence>
<keyword evidence="11 13" id="KW-0496">Mitochondrion</keyword>
<dbReference type="GO" id="GO:0031966">
    <property type="term" value="C:mitochondrial membrane"/>
    <property type="evidence" value="ECO:0007669"/>
    <property type="project" value="UniProtKB-SubCell"/>
</dbReference>
<name>A0A6M4SRG4_9CHLO</name>
<evidence type="ECO:0000256" key="1">
    <source>
        <dbReference type="ARBA" id="ARBA00004141"/>
    </source>
</evidence>
<evidence type="ECO:0000256" key="8">
    <source>
        <dbReference type="ARBA" id="ARBA00023065"/>
    </source>
</evidence>
<proteinExistence type="inferred from homology"/>
<dbReference type="InterPro" id="IPR020537">
    <property type="entry name" value="ATP_synth_F0_csu_DDCD_BS"/>
</dbReference>
<keyword evidence="9 11" id="KW-0446">Lipid-binding</keyword>
<comment type="caution">
    <text evidence="11">Lacks conserved residue(s) required for the propagation of feature annotation.</text>
</comment>
<evidence type="ECO:0000256" key="10">
    <source>
        <dbReference type="ARBA" id="ARBA00023136"/>
    </source>
</evidence>
<comment type="similarity">
    <text evidence="2 11">Belongs to the ATPase C chain family.</text>
</comment>
<feature type="transmembrane region" description="Helical" evidence="11">
    <location>
        <begin position="45"/>
        <end position="72"/>
    </location>
</feature>
<evidence type="ECO:0000256" key="3">
    <source>
        <dbReference type="ARBA" id="ARBA00022448"/>
    </source>
</evidence>
<organism evidence="13">
    <name type="scientific">Bulbochaete rectangularis var. hiloensis</name>
    <dbReference type="NCBI Taxonomy" id="55990"/>
    <lineage>
        <taxon>Eukaryota</taxon>
        <taxon>Viridiplantae</taxon>
        <taxon>Chlorophyta</taxon>
        <taxon>core chlorophytes</taxon>
        <taxon>Chlorophyceae</taxon>
        <taxon>OCC clade</taxon>
        <taxon>Oedogoniales</taxon>
        <taxon>Oedogoniaceae</taxon>
        <taxon>Bulbochaete</taxon>
    </lineage>
</organism>
<keyword evidence="10 11" id="KW-0472">Membrane</keyword>
<evidence type="ECO:0000259" key="12">
    <source>
        <dbReference type="Pfam" id="PF00137"/>
    </source>
</evidence>
<dbReference type="InterPro" id="IPR038662">
    <property type="entry name" value="ATP_synth_F0_csu_sf"/>
</dbReference>
<dbReference type="Gene3D" id="1.20.20.10">
    <property type="entry name" value="F1F0 ATP synthase subunit C"/>
    <property type="match status" value="1"/>
</dbReference>
<dbReference type="CDD" id="cd18182">
    <property type="entry name" value="ATP-synt_Fo_c_ATP5G3"/>
    <property type="match status" value="1"/>
</dbReference>
<dbReference type="Pfam" id="PF00137">
    <property type="entry name" value="ATP-synt_C"/>
    <property type="match status" value="1"/>
</dbReference>
<dbReference type="PROSITE" id="PS00605">
    <property type="entry name" value="ATPASE_C"/>
    <property type="match status" value="1"/>
</dbReference>
<evidence type="ECO:0000256" key="5">
    <source>
        <dbReference type="ARBA" id="ARBA00022692"/>
    </source>
</evidence>
<dbReference type="PANTHER" id="PTHR10031">
    <property type="entry name" value="ATP SYNTHASE LIPID-BINDING PROTEIN, MITOCHONDRIAL"/>
    <property type="match status" value="1"/>
</dbReference>
<keyword evidence="3 11" id="KW-0813">Transport</keyword>
<keyword evidence="7 11" id="KW-1133">Transmembrane helix</keyword>
<keyword evidence="6 11" id="KW-0375">Hydrogen ion transport</keyword>
<dbReference type="InterPro" id="IPR002379">
    <property type="entry name" value="ATPase_proteolipid_c-like_dom"/>
</dbReference>
<dbReference type="PRINTS" id="PR00124">
    <property type="entry name" value="ATPASEC"/>
</dbReference>
<dbReference type="InterPro" id="IPR035921">
    <property type="entry name" value="F/V-ATP_Csub_sf"/>
</dbReference>
<reference evidence="13" key="1">
    <citation type="journal article" date="2020" name="Mitochondrial DNA Part B Resour">
        <title>Complete mitogenomes of the chlorophycean green algae Bulbochaete rectangularis var. hiloensis (Oedogoniales) and Stigeoclonium helveticum (Chaetophorales) provide insight into the sequence of events that led to the acquisition of a reduced-derived pattern of evolution in the Chlamydomonadales and Sphaeropleales.</title>
        <authorList>
            <person name="Turmel M."/>
            <person name="Belanger A.-S."/>
            <person name="Otis C."/>
            <person name="Lemieux C."/>
        </authorList>
    </citation>
    <scope>NUCLEOTIDE SEQUENCE</scope>
</reference>
<evidence type="ECO:0000256" key="6">
    <source>
        <dbReference type="ARBA" id="ARBA00022781"/>
    </source>
</evidence>